<dbReference type="PANTHER" id="PTHR47965">
    <property type="entry name" value="ASPARTYL PROTEASE-RELATED"/>
    <property type="match status" value="1"/>
</dbReference>
<dbReference type="Pfam" id="PF00026">
    <property type="entry name" value="Asp"/>
    <property type="match status" value="1"/>
</dbReference>
<comment type="similarity">
    <text evidence="1">Belongs to the peptidase A1 family.</text>
</comment>
<keyword evidence="3" id="KW-1133">Transmembrane helix</keyword>
<dbReference type="GO" id="GO:0004190">
    <property type="term" value="F:aspartic-type endopeptidase activity"/>
    <property type="evidence" value="ECO:0007669"/>
    <property type="project" value="InterPro"/>
</dbReference>
<dbReference type="eggNOG" id="ENOG502RV5I">
    <property type="taxonomic scope" value="Eukaryota"/>
</dbReference>
<organism evidence="5 6">
    <name type="scientific">Baudoinia panamericana (strain UAMH 10762)</name>
    <name type="common">Angels' share fungus</name>
    <name type="synonym">Baudoinia compniacensis (strain UAMH 10762)</name>
    <dbReference type="NCBI Taxonomy" id="717646"/>
    <lineage>
        <taxon>Eukaryota</taxon>
        <taxon>Fungi</taxon>
        <taxon>Dikarya</taxon>
        <taxon>Ascomycota</taxon>
        <taxon>Pezizomycotina</taxon>
        <taxon>Dothideomycetes</taxon>
        <taxon>Dothideomycetidae</taxon>
        <taxon>Mycosphaerellales</taxon>
        <taxon>Teratosphaeriaceae</taxon>
        <taxon>Baudoinia</taxon>
    </lineage>
</organism>
<evidence type="ECO:0000256" key="3">
    <source>
        <dbReference type="SAM" id="Phobius"/>
    </source>
</evidence>
<dbReference type="Proteomes" id="UP000011761">
    <property type="component" value="Unassembled WGS sequence"/>
</dbReference>
<evidence type="ECO:0000256" key="1">
    <source>
        <dbReference type="ARBA" id="ARBA00007447"/>
    </source>
</evidence>
<keyword evidence="3" id="KW-0472">Membrane</keyword>
<dbReference type="InterPro" id="IPR001461">
    <property type="entry name" value="Aspartic_peptidase_A1"/>
</dbReference>
<sequence>MRSLAGFRSLAELTTLTLFIACLTNALSLSWPSISARDLRKRANTTTIPAPIVVSPSQYWDGNDGPWSSFALQVGTPVQNVRTLISTASEFTWTIGAAGCPTNYVPDCVNSRGFVFNPNQSLTWVPNSIFSFELEDNLGKDTTGPVGFDTLTLGWQGAGGPNVKHSTIFNIADSQYWMGQFGLNPRSTNFTNLNDPQPSFLTQLKNNNSIPSLSYGYTAGNQYRLNKVFGSLTLGGYDQNRFAATNVSFPFYEDISRDLLVYLRGVTSGSTNLLPSGTISIFIDSTVPWIYLPLDACQAFEKAFGLTYDPNVNFYLLNSTQRTNLQNSNPSVTFSISPNQTATTEMVEIVMPFAAFDLQIDFPYIENPNSSYYFPLQRATNDTQYTLGRAFLQEAYLIADYERQNFTVAPCTWDANAVNKADIKTIISPSTKLNSGGGNISVGAIVGIVIAIVAIIAILGVLLWWLRRRKQGEKRRLAELEAKHGPDAKDSQDSEGKPMISHPIGGELAGAEVHELTAPHKPFAQELDSPHKLDPNLVGYSEADGGEYFGPGKGFAHEAPGSQSHIYEMPGSEVQEMPASERVHENK</sequence>
<feature type="region of interest" description="Disordered" evidence="2">
    <location>
        <begin position="479"/>
        <end position="500"/>
    </location>
</feature>
<dbReference type="OrthoDB" id="4074350at2759"/>
<dbReference type="KEGG" id="bcom:BAUCODRAFT_387034"/>
<dbReference type="GeneID" id="19113617"/>
<dbReference type="STRING" id="717646.M2N4U6"/>
<dbReference type="PANTHER" id="PTHR47965:SF101">
    <property type="entry name" value="HYPOTHETICAL ASPARTYL PROTEASE (EUROFUNG)-RELATED"/>
    <property type="match status" value="1"/>
</dbReference>
<dbReference type="GO" id="GO:0009277">
    <property type="term" value="C:fungal-type cell wall"/>
    <property type="evidence" value="ECO:0007669"/>
    <property type="project" value="TreeGrafter"/>
</dbReference>
<dbReference type="EMBL" id="KB445552">
    <property type="protein sequence ID" value="EMC98993.1"/>
    <property type="molecule type" value="Genomic_DNA"/>
</dbReference>
<dbReference type="OMA" id="DYDRQNF"/>
<dbReference type="InterPro" id="IPR021109">
    <property type="entry name" value="Peptidase_aspartic_dom_sf"/>
</dbReference>
<protein>
    <recommendedName>
        <fullName evidence="4">Peptidase A1 domain-containing protein</fullName>
    </recommendedName>
</protein>
<dbReference type="RefSeq" id="XP_007674054.1">
    <property type="nucleotide sequence ID" value="XM_007675864.1"/>
</dbReference>
<dbReference type="HOGENOM" id="CLU_009988_3_0_1"/>
<dbReference type="AlphaFoldDB" id="M2N4U6"/>
<feature type="compositionally biased region" description="Basic and acidic residues" evidence="2">
    <location>
        <begin position="479"/>
        <end position="496"/>
    </location>
</feature>
<feature type="domain" description="Peptidase A1" evidence="4">
    <location>
        <begin position="68"/>
        <end position="409"/>
    </location>
</feature>
<evidence type="ECO:0000256" key="2">
    <source>
        <dbReference type="SAM" id="MobiDB-lite"/>
    </source>
</evidence>
<evidence type="ECO:0000313" key="6">
    <source>
        <dbReference type="Proteomes" id="UP000011761"/>
    </source>
</evidence>
<dbReference type="Gene3D" id="2.40.70.10">
    <property type="entry name" value="Acid Proteases"/>
    <property type="match status" value="2"/>
</dbReference>
<dbReference type="CDD" id="cd05471">
    <property type="entry name" value="pepsin_like"/>
    <property type="match status" value="1"/>
</dbReference>
<dbReference type="PRINTS" id="PR00792">
    <property type="entry name" value="PEPSIN"/>
</dbReference>
<evidence type="ECO:0000259" key="4">
    <source>
        <dbReference type="PROSITE" id="PS51767"/>
    </source>
</evidence>
<gene>
    <name evidence="5" type="ORF">BAUCODRAFT_387034</name>
</gene>
<dbReference type="SUPFAM" id="SSF50630">
    <property type="entry name" value="Acid proteases"/>
    <property type="match status" value="1"/>
</dbReference>
<keyword evidence="6" id="KW-1185">Reference proteome</keyword>
<accession>M2N4U6</accession>
<dbReference type="InterPro" id="IPR033121">
    <property type="entry name" value="PEPTIDASE_A1"/>
</dbReference>
<name>M2N4U6_BAUPA</name>
<dbReference type="PROSITE" id="PS51767">
    <property type="entry name" value="PEPTIDASE_A1"/>
    <property type="match status" value="1"/>
</dbReference>
<reference evidence="5 6" key="1">
    <citation type="journal article" date="2012" name="PLoS Pathog.">
        <title>Diverse lifestyles and strategies of plant pathogenesis encoded in the genomes of eighteen Dothideomycetes fungi.</title>
        <authorList>
            <person name="Ohm R.A."/>
            <person name="Feau N."/>
            <person name="Henrissat B."/>
            <person name="Schoch C.L."/>
            <person name="Horwitz B.A."/>
            <person name="Barry K.W."/>
            <person name="Condon B.J."/>
            <person name="Copeland A.C."/>
            <person name="Dhillon B."/>
            <person name="Glaser F."/>
            <person name="Hesse C.N."/>
            <person name="Kosti I."/>
            <person name="LaButti K."/>
            <person name="Lindquist E.A."/>
            <person name="Lucas S."/>
            <person name="Salamov A.A."/>
            <person name="Bradshaw R.E."/>
            <person name="Ciuffetti L."/>
            <person name="Hamelin R.C."/>
            <person name="Kema G.H.J."/>
            <person name="Lawrence C."/>
            <person name="Scott J.A."/>
            <person name="Spatafora J.W."/>
            <person name="Turgeon B.G."/>
            <person name="de Wit P.J.G.M."/>
            <person name="Zhong S."/>
            <person name="Goodwin S.B."/>
            <person name="Grigoriev I.V."/>
        </authorList>
    </citation>
    <scope>NUCLEOTIDE SEQUENCE [LARGE SCALE GENOMIC DNA]</scope>
    <source>
        <strain evidence="5 6">UAMH 10762</strain>
    </source>
</reference>
<keyword evidence="3" id="KW-0812">Transmembrane</keyword>
<feature type="region of interest" description="Disordered" evidence="2">
    <location>
        <begin position="549"/>
        <end position="587"/>
    </location>
</feature>
<dbReference type="GO" id="GO:0031505">
    <property type="term" value="P:fungal-type cell wall organization"/>
    <property type="evidence" value="ECO:0007669"/>
    <property type="project" value="TreeGrafter"/>
</dbReference>
<dbReference type="GO" id="GO:0005576">
    <property type="term" value="C:extracellular region"/>
    <property type="evidence" value="ECO:0007669"/>
    <property type="project" value="TreeGrafter"/>
</dbReference>
<evidence type="ECO:0000313" key="5">
    <source>
        <dbReference type="EMBL" id="EMC98993.1"/>
    </source>
</evidence>
<dbReference type="GO" id="GO:0006508">
    <property type="term" value="P:proteolysis"/>
    <property type="evidence" value="ECO:0007669"/>
    <property type="project" value="InterPro"/>
</dbReference>
<feature type="transmembrane region" description="Helical" evidence="3">
    <location>
        <begin position="440"/>
        <end position="466"/>
    </location>
</feature>
<proteinExistence type="inferred from homology"/>
<dbReference type="InterPro" id="IPR034164">
    <property type="entry name" value="Pepsin-like_dom"/>
</dbReference>